<sequence length="405" mass="43592">MRIAGVVVAALTVTLGVHPAYASGPTGVTELTGVTAAAETAPNWDDEAGGNANADDPAIWIDQKDPGRSVVLGTLKNGGLTVFDLTGKQVQRFATPPAPEEGQESGRFNNVDIVGNLAVVTDRGRDQLRTYAIKNGRLTDVTSANAPLVFSKDREEVQDQRTAYGLATTSINGQPVVAVTRRSETRVAFLRLVPDGRGKTTYQTVWYVDLPASFTLTDGTTWSPCEDPGDRPQLEGMVFDRTTNDLYAAQEDVGVWRIPQHGKPELLEKVREFGQKAVYNEQTEECEAAGPVSPDAGKHLSADAEGLTIAYEHGRRTLYASSQGDSTFASYRMDGRRLFYRAGFEVVDGPAADGVQHSDGAAVTTEPLGARFPHGLFAVHDGDNTPGDGDREGTNFKLVRLEKLP</sequence>
<comment type="caution">
    <text evidence="3">The sequence shown here is derived from an EMBL/GenBank/DDBJ whole genome shotgun (WGS) entry which is preliminary data.</text>
</comment>
<proteinExistence type="predicted"/>
<organism evidence="3 4">
    <name type="scientific">Kribbella pratensis</name>
    <dbReference type="NCBI Taxonomy" id="2512112"/>
    <lineage>
        <taxon>Bacteria</taxon>
        <taxon>Bacillati</taxon>
        <taxon>Actinomycetota</taxon>
        <taxon>Actinomycetes</taxon>
        <taxon>Propionibacteriales</taxon>
        <taxon>Kribbellaceae</taxon>
        <taxon>Kribbella</taxon>
    </lineage>
</organism>
<dbReference type="Pfam" id="PF02333">
    <property type="entry name" value="Phytase"/>
    <property type="match status" value="2"/>
</dbReference>
<feature type="signal peptide" evidence="1">
    <location>
        <begin position="1"/>
        <end position="22"/>
    </location>
</feature>
<protein>
    <submittedName>
        <fullName evidence="3">3-phytase</fullName>
    </submittedName>
</protein>
<dbReference type="EMBL" id="SODP01000004">
    <property type="protein sequence ID" value="TDW61021.1"/>
    <property type="molecule type" value="Genomic_DNA"/>
</dbReference>
<name>A0A4R8BUV3_9ACTN</name>
<evidence type="ECO:0000256" key="1">
    <source>
        <dbReference type="SAM" id="SignalP"/>
    </source>
</evidence>
<feature type="chain" id="PRO_5020202556" evidence="1">
    <location>
        <begin position="23"/>
        <end position="405"/>
    </location>
</feature>
<dbReference type="InterPro" id="IPR003431">
    <property type="entry name" value="B-propeller_Phytase"/>
</dbReference>
<feature type="domain" description="BPP" evidence="2">
    <location>
        <begin position="24"/>
        <end position="405"/>
    </location>
</feature>
<evidence type="ECO:0000259" key="2">
    <source>
        <dbReference type="PROSITE" id="PS51662"/>
    </source>
</evidence>
<dbReference type="Gene3D" id="2.120.10.30">
    <property type="entry name" value="TolB, C-terminal domain"/>
    <property type="match status" value="1"/>
</dbReference>
<dbReference type="SUPFAM" id="SSF50956">
    <property type="entry name" value="Thermostable phytase (3-phytase)"/>
    <property type="match status" value="1"/>
</dbReference>
<dbReference type="Proteomes" id="UP000295146">
    <property type="component" value="Unassembled WGS sequence"/>
</dbReference>
<dbReference type="GO" id="GO:0016158">
    <property type="term" value="F:inositol hexakisphosphate 3-phosphatase activity"/>
    <property type="evidence" value="ECO:0007669"/>
    <property type="project" value="InterPro"/>
</dbReference>
<dbReference type="PROSITE" id="PS51662">
    <property type="entry name" value="BP_PHYTASE"/>
    <property type="match status" value="1"/>
</dbReference>
<evidence type="ECO:0000313" key="4">
    <source>
        <dbReference type="Proteomes" id="UP000295146"/>
    </source>
</evidence>
<accession>A0A4R8BUV3</accession>
<keyword evidence="4" id="KW-1185">Reference proteome</keyword>
<dbReference type="AlphaFoldDB" id="A0A4R8BUV3"/>
<evidence type="ECO:0000313" key="3">
    <source>
        <dbReference type="EMBL" id="TDW61021.1"/>
    </source>
</evidence>
<dbReference type="InterPro" id="IPR011042">
    <property type="entry name" value="6-blade_b-propeller_TolB-like"/>
</dbReference>
<gene>
    <name evidence="3" type="ORF">EV653_7582</name>
</gene>
<reference evidence="3 4" key="1">
    <citation type="submission" date="2019-03" db="EMBL/GenBank/DDBJ databases">
        <title>Genomic Encyclopedia of Type Strains, Phase III (KMG-III): the genomes of soil and plant-associated and newly described type strains.</title>
        <authorList>
            <person name="Whitman W."/>
        </authorList>
    </citation>
    <scope>NUCLEOTIDE SEQUENCE [LARGE SCALE GENOMIC DNA]</scope>
    <source>
        <strain evidence="3 4">VKM Ac-2573</strain>
    </source>
</reference>
<keyword evidence="1" id="KW-0732">Signal</keyword>